<dbReference type="SUPFAM" id="SSF52058">
    <property type="entry name" value="L domain-like"/>
    <property type="match status" value="1"/>
</dbReference>
<dbReference type="InterPro" id="IPR042197">
    <property type="entry name" value="Apaf_helical"/>
</dbReference>
<evidence type="ECO:0000313" key="5">
    <source>
        <dbReference type="Proteomes" id="UP000008694"/>
    </source>
</evidence>
<accession>D7KDJ4</accession>
<dbReference type="PANTHER" id="PTHR36766:SF64">
    <property type="entry name" value="OS12G0206100 PROTEIN"/>
    <property type="match status" value="1"/>
</dbReference>
<proteinExistence type="predicted"/>
<sequence length="393" mass="43929">MALSMSKKDKSIAGFKWKCEARGAFSRGTNQNDNLPLPFTLNHFPTVEMEVRSLGADEAWDFFCERIGDTLESHPDIRELARIVVERCRGSPLALSVIGVTMTGKTLVQEWRYAIDTLTLSAAKFSENKFGNIVTMPTLVREMALWVASNLGEEKENFIVKAVAKLNHTPNVKDWRGVSRISLWGNRIKGISCSPDCPKLTTLFLQFNGLGKISSGLFMFMPNLVVLDLTANIGLELPEEISRLVSLQYLNLSHTKIKELPRGLKELRKLIHLNLEFTGWLKGIAGISSLSNLQVLKLYCSVELNMELVEELQLLKHLKVLTVSGGDAYVWERFMSIPRLASCTRSATLTHCEAGADGISIAATSSRLSVLQIYESNIKEIKIDQKDDDHCKQ</sequence>
<dbReference type="GO" id="GO:0043531">
    <property type="term" value="F:ADP binding"/>
    <property type="evidence" value="ECO:0007669"/>
    <property type="project" value="InterPro"/>
</dbReference>
<organism evidence="5">
    <name type="scientific">Arabidopsis lyrata subsp. lyrata</name>
    <name type="common">Lyre-leaved rock-cress</name>
    <dbReference type="NCBI Taxonomy" id="81972"/>
    <lineage>
        <taxon>Eukaryota</taxon>
        <taxon>Viridiplantae</taxon>
        <taxon>Streptophyta</taxon>
        <taxon>Embryophyta</taxon>
        <taxon>Tracheophyta</taxon>
        <taxon>Spermatophyta</taxon>
        <taxon>Magnoliopsida</taxon>
        <taxon>eudicotyledons</taxon>
        <taxon>Gunneridae</taxon>
        <taxon>Pentapetalae</taxon>
        <taxon>rosids</taxon>
        <taxon>malvids</taxon>
        <taxon>Brassicales</taxon>
        <taxon>Brassicaceae</taxon>
        <taxon>Camelineae</taxon>
        <taxon>Arabidopsis</taxon>
    </lineage>
</organism>
<dbReference type="PROSITE" id="PS51450">
    <property type="entry name" value="LRR"/>
    <property type="match status" value="1"/>
</dbReference>
<dbReference type="STRING" id="81972.D7KDJ4"/>
<keyword evidence="5" id="KW-1185">Reference proteome</keyword>
<keyword evidence="2" id="KW-0611">Plant defense</keyword>
<dbReference type="Proteomes" id="UP000008694">
    <property type="component" value="Unassembled WGS sequence"/>
</dbReference>
<evidence type="ECO:0000256" key="1">
    <source>
        <dbReference type="ARBA" id="ARBA00022737"/>
    </source>
</evidence>
<dbReference type="SUPFAM" id="SSF52540">
    <property type="entry name" value="P-loop containing nucleoside triphosphate hydrolases"/>
    <property type="match status" value="1"/>
</dbReference>
<evidence type="ECO:0000256" key="2">
    <source>
        <dbReference type="ARBA" id="ARBA00022821"/>
    </source>
</evidence>
<dbReference type="PANTHER" id="PTHR36766">
    <property type="entry name" value="PLANT BROAD-SPECTRUM MILDEW RESISTANCE PROTEIN RPW8"/>
    <property type="match status" value="1"/>
</dbReference>
<dbReference type="InterPro" id="IPR001611">
    <property type="entry name" value="Leu-rich_rpt"/>
</dbReference>
<dbReference type="Pfam" id="PF23598">
    <property type="entry name" value="LRR_14"/>
    <property type="match status" value="1"/>
</dbReference>
<dbReference type="FunFam" id="1.10.8.430:FF:000003">
    <property type="entry name" value="Probable disease resistance protein At5g66910"/>
    <property type="match status" value="1"/>
</dbReference>
<evidence type="ECO:0000313" key="4">
    <source>
        <dbReference type="EMBL" id="EFH69140.1"/>
    </source>
</evidence>
<dbReference type="Gene3D" id="1.10.8.430">
    <property type="entry name" value="Helical domain of apoptotic protease-activating factors"/>
    <property type="match status" value="1"/>
</dbReference>
<protein>
    <recommendedName>
        <fullName evidence="3">Disease resistance R13L4/SHOC-2-like LRR domain-containing protein</fullName>
    </recommendedName>
</protein>
<feature type="domain" description="Disease resistance R13L4/SHOC-2-like LRR" evidence="3">
    <location>
        <begin position="227"/>
        <end position="325"/>
    </location>
</feature>
<evidence type="ECO:0000259" key="3">
    <source>
        <dbReference type="Pfam" id="PF23598"/>
    </source>
</evidence>
<dbReference type="Gene3D" id="3.80.10.10">
    <property type="entry name" value="Ribonuclease Inhibitor"/>
    <property type="match status" value="1"/>
</dbReference>
<gene>
    <name evidence="4" type="ORF">ARALYDRAFT_334861</name>
</gene>
<dbReference type="EMBL" id="GL348713">
    <property type="protein sequence ID" value="EFH69140.1"/>
    <property type="molecule type" value="Genomic_DNA"/>
</dbReference>
<dbReference type="InterPro" id="IPR055414">
    <property type="entry name" value="LRR_R13L4/SHOC2-like"/>
</dbReference>
<keyword evidence="1" id="KW-0677">Repeat</keyword>
<dbReference type="GO" id="GO:0006952">
    <property type="term" value="P:defense response"/>
    <property type="evidence" value="ECO:0007669"/>
    <property type="project" value="UniProtKB-KW"/>
</dbReference>
<dbReference type="AlphaFoldDB" id="D7KDJ4"/>
<dbReference type="HOGENOM" id="CLU_702756_0_0_1"/>
<dbReference type="InterPro" id="IPR032675">
    <property type="entry name" value="LRR_dom_sf"/>
</dbReference>
<dbReference type="InterPro" id="IPR027417">
    <property type="entry name" value="P-loop_NTPase"/>
</dbReference>
<dbReference type="eggNOG" id="KOG4658">
    <property type="taxonomic scope" value="Eukaryota"/>
</dbReference>
<name>D7KDJ4_ARALL</name>
<dbReference type="Gramene" id="fgenesh1_pg.C_scaffold_1001426">
    <property type="protein sequence ID" value="fgenesh1_pg.C_scaffold_1001426"/>
    <property type="gene ID" value="fgenesh1_pg.C_scaffold_1001426"/>
</dbReference>
<dbReference type="ExpressionAtlas" id="D7KDJ4">
    <property type="expression patterns" value="baseline"/>
</dbReference>
<reference evidence="5" key="1">
    <citation type="journal article" date="2011" name="Nat. Genet.">
        <title>The Arabidopsis lyrata genome sequence and the basis of rapid genome size change.</title>
        <authorList>
            <person name="Hu T.T."/>
            <person name="Pattyn P."/>
            <person name="Bakker E.G."/>
            <person name="Cao J."/>
            <person name="Cheng J.-F."/>
            <person name="Clark R.M."/>
            <person name="Fahlgren N."/>
            <person name="Fawcett J.A."/>
            <person name="Grimwood J."/>
            <person name="Gundlach H."/>
            <person name="Haberer G."/>
            <person name="Hollister J.D."/>
            <person name="Ossowski S."/>
            <person name="Ottilar R.P."/>
            <person name="Salamov A.A."/>
            <person name="Schneeberger K."/>
            <person name="Spannagl M."/>
            <person name="Wang X."/>
            <person name="Yang L."/>
            <person name="Nasrallah M.E."/>
            <person name="Bergelson J."/>
            <person name="Carrington J.C."/>
            <person name="Gaut B.S."/>
            <person name="Schmutz J."/>
            <person name="Mayer K.F.X."/>
            <person name="Van de Peer Y."/>
            <person name="Grigoriev I.V."/>
            <person name="Nordborg M."/>
            <person name="Weigel D."/>
            <person name="Guo Y.-L."/>
        </authorList>
    </citation>
    <scope>NUCLEOTIDE SEQUENCE [LARGE SCALE GENOMIC DNA]</scope>
    <source>
        <strain evidence="5">cv. MN47</strain>
    </source>
</reference>